<accession>A0ABC8WPB0</accession>
<dbReference type="Proteomes" id="UP001497457">
    <property type="component" value="Chromosome 12b"/>
</dbReference>
<reference evidence="1" key="1">
    <citation type="submission" date="2024-10" db="EMBL/GenBank/DDBJ databases">
        <authorList>
            <person name="Ryan C."/>
        </authorList>
    </citation>
    <scope>NUCLEOTIDE SEQUENCE [LARGE SCALE GENOMIC DNA]</scope>
</reference>
<protein>
    <submittedName>
        <fullName evidence="1">Uncharacterized protein</fullName>
    </submittedName>
</protein>
<proteinExistence type="predicted"/>
<dbReference type="EMBL" id="OZ075122">
    <property type="protein sequence ID" value="CAL4911524.1"/>
    <property type="molecule type" value="Genomic_DNA"/>
</dbReference>
<keyword evidence="2" id="KW-1185">Reference proteome</keyword>
<evidence type="ECO:0000313" key="2">
    <source>
        <dbReference type="Proteomes" id="UP001497457"/>
    </source>
</evidence>
<sequence>MTYNSCDVDVRNGNKLSVIFVCAEMDTTHKEQVRFSDTEKMEAVVYKLGYIPKSFYEFDGVLTQCSPASSCFRAGNLGNVYKASDIHHECEGADVFYHNCSAGTDIITGSLVMNGSSQVIGINIRHSIGWTMALRLTAVIDEITTIFPDIQDKTFARIQVHLAAKGQVEANKVNLSRGRVHC</sequence>
<organism evidence="1 2">
    <name type="scientific">Urochloa decumbens</name>
    <dbReference type="NCBI Taxonomy" id="240449"/>
    <lineage>
        <taxon>Eukaryota</taxon>
        <taxon>Viridiplantae</taxon>
        <taxon>Streptophyta</taxon>
        <taxon>Embryophyta</taxon>
        <taxon>Tracheophyta</taxon>
        <taxon>Spermatophyta</taxon>
        <taxon>Magnoliopsida</taxon>
        <taxon>Liliopsida</taxon>
        <taxon>Poales</taxon>
        <taxon>Poaceae</taxon>
        <taxon>PACMAD clade</taxon>
        <taxon>Panicoideae</taxon>
        <taxon>Panicodae</taxon>
        <taxon>Paniceae</taxon>
        <taxon>Melinidinae</taxon>
        <taxon>Urochloa</taxon>
    </lineage>
</organism>
<evidence type="ECO:0000313" key="1">
    <source>
        <dbReference type="EMBL" id="CAL4911524.1"/>
    </source>
</evidence>
<dbReference type="AlphaFoldDB" id="A0ABC8WPB0"/>
<gene>
    <name evidence="1" type="ORF">URODEC1_LOCUS15058</name>
</gene>
<name>A0ABC8WPB0_9POAL</name>